<proteinExistence type="predicted"/>
<name>A0A4Q7YXQ5_9BACT</name>
<dbReference type="Pfam" id="PF11755">
    <property type="entry name" value="DUF3311"/>
    <property type="match status" value="1"/>
</dbReference>
<dbReference type="RefSeq" id="WP_130420379.1">
    <property type="nucleotide sequence ID" value="NZ_SHKW01000001.1"/>
</dbReference>
<gene>
    <name evidence="2" type="ORF">BDD14_4108</name>
</gene>
<dbReference type="AlphaFoldDB" id="A0A4Q7YXQ5"/>
<protein>
    <submittedName>
        <fullName evidence="2">Uncharacterized protein DUF3311</fullName>
    </submittedName>
</protein>
<evidence type="ECO:0000313" key="3">
    <source>
        <dbReference type="Proteomes" id="UP000292958"/>
    </source>
</evidence>
<keyword evidence="1" id="KW-0812">Transmembrane</keyword>
<organism evidence="2 3">
    <name type="scientific">Edaphobacter modestus</name>
    <dbReference type="NCBI Taxonomy" id="388466"/>
    <lineage>
        <taxon>Bacteria</taxon>
        <taxon>Pseudomonadati</taxon>
        <taxon>Acidobacteriota</taxon>
        <taxon>Terriglobia</taxon>
        <taxon>Terriglobales</taxon>
        <taxon>Acidobacteriaceae</taxon>
        <taxon>Edaphobacter</taxon>
    </lineage>
</organism>
<sequence>MRRPSLPAVAIGLIPFIGMCLTVPWWDRVTPMIFGLPFNLFWLVLWIILTSGCMALANRVEERGRKKGTTTV</sequence>
<accession>A0A4Q7YXQ5</accession>
<dbReference type="EMBL" id="SHKW01000001">
    <property type="protein sequence ID" value="RZU42518.1"/>
    <property type="molecule type" value="Genomic_DNA"/>
</dbReference>
<evidence type="ECO:0000256" key="1">
    <source>
        <dbReference type="SAM" id="Phobius"/>
    </source>
</evidence>
<feature type="transmembrane region" description="Helical" evidence="1">
    <location>
        <begin position="7"/>
        <end position="26"/>
    </location>
</feature>
<keyword evidence="3" id="KW-1185">Reference proteome</keyword>
<keyword evidence="1" id="KW-1133">Transmembrane helix</keyword>
<dbReference type="OrthoDB" id="3628949at2"/>
<dbReference type="Proteomes" id="UP000292958">
    <property type="component" value="Unassembled WGS sequence"/>
</dbReference>
<comment type="caution">
    <text evidence="2">The sequence shown here is derived from an EMBL/GenBank/DDBJ whole genome shotgun (WGS) entry which is preliminary data.</text>
</comment>
<reference evidence="2 3" key="1">
    <citation type="submission" date="2019-02" db="EMBL/GenBank/DDBJ databases">
        <title>Genomic Encyclopedia of Archaeal and Bacterial Type Strains, Phase II (KMG-II): from individual species to whole genera.</title>
        <authorList>
            <person name="Goeker M."/>
        </authorList>
    </citation>
    <scope>NUCLEOTIDE SEQUENCE [LARGE SCALE GENOMIC DNA]</scope>
    <source>
        <strain evidence="2 3">DSM 18101</strain>
    </source>
</reference>
<evidence type="ECO:0000313" key="2">
    <source>
        <dbReference type="EMBL" id="RZU42518.1"/>
    </source>
</evidence>
<dbReference type="InterPro" id="IPR021741">
    <property type="entry name" value="DUF3311"/>
</dbReference>
<feature type="transmembrane region" description="Helical" evidence="1">
    <location>
        <begin position="32"/>
        <end position="57"/>
    </location>
</feature>
<keyword evidence="1" id="KW-0472">Membrane</keyword>